<keyword evidence="2" id="KW-1185">Reference proteome</keyword>
<name>A0A8J6BW40_9EUKA</name>
<evidence type="ECO:0000313" key="2">
    <source>
        <dbReference type="Proteomes" id="UP000717585"/>
    </source>
</evidence>
<reference evidence="1" key="1">
    <citation type="submission" date="2021-05" db="EMBL/GenBank/DDBJ databases">
        <title>A free-living protist that lacks canonical eukaryotic 1 DNA replication and segregation systems.</title>
        <authorList>
            <person name="Salas-Leiva D.E."/>
            <person name="Tromer E.C."/>
            <person name="Curtis B.A."/>
            <person name="Jerlstrom-Hultqvist J."/>
            <person name="Kolisko M."/>
            <person name="Yi Z."/>
            <person name="Salas-Leiva J.S."/>
            <person name="Gallot-Lavallee L."/>
            <person name="Kops G.J.P.L."/>
            <person name="Archibald J.M."/>
            <person name="Simpson A.G.B."/>
            <person name="Roger A.J."/>
        </authorList>
    </citation>
    <scope>NUCLEOTIDE SEQUENCE</scope>
    <source>
        <strain evidence="1">BICM</strain>
    </source>
</reference>
<accession>A0A8J6BW40</accession>
<gene>
    <name evidence="1" type="ORF">J8273_6637</name>
</gene>
<dbReference type="EMBL" id="JAHDYR010000040">
    <property type="protein sequence ID" value="KAG9392046.1"/>
    <property type="molecule type" value="Genomic_DNA"/>
</dbReference>
<proteinExistence type="predicted"/>
<protein>
    <submittedName>
        <fullName evidence="1">Uncharacterized protein</fullName>
    </submittedName>
</protein>
<dbReference type="Proteomes" id="UP000717585">
    <property type="component" value="Unassembled WGS sequence"/>
</dbReference>
<comment type="caution">
    <text evidence="1">The sequence shown here is derived from an EMBL/GenBank/DDBJ whole genome shotgun (WGS) entry which is preliminary data.</text>
</comment>
<evidence type="ECO:0000313" key="1">
    <source>
        <dbReference type="EMBL" id="KAG9392046.1"/>
    </source>
</evidence>
<organism evidence="1 2">
    <name type="scientific">Carpediemonas membranifera</name>
    <dbReference type="NCBI Taxonomy" id="201153"/>
    <lineage>
        <taxon>Eukaryota</taxon>
        <taxon>Metamonada</taxon>
        <taxon>Carpediemonas-like organisms</taxon>
        <taxon>Carpediemonas</taxon>
    </lineage>
</organism>
<dbReference type="AlphaFoldDB" id="A0A8J6BW40"/>
<sequence length="122" mass="13275">MRVVSGWIMPADAFCAAAGLQTESFLAENEQCIAAMAWLRGLADVQEVIIPRDGDGYYEYEGASVLLIQETLMETDESGPVTMAELIPPSLCQIDINGEMQERLYSAGFSPVYGPMLVMTSS</sequence>